<dbReference type="KEGG" id="ral:Rumal_2597"/>
<accession>E6UFT3</accession>
<dbReference type="SUPFAM" id="SSF161111">
    <property type="entry name" value="Cation efflux protein transmembrane domain-like"/>
    <property type="match status" value="1"/>
</dbReference>
<feature type="transmembrane region" description="Helical" evidence="7">
    <location>
        <begin position="47"/>
        <end position="67"/>
    </location>
</feature>
<evidence type="ECO:0000256" key="1">
    <source>
        <dbReference type="ARBA" id="ARBA00004141"/>
    </source>
</evidence>
<dbReference type="InterPro" id="IPR036837">
    <property type="entry name" value="Cation_efflux_CTD_sf"/>
</dbReference>
<evidence type="ECO:0000256" key="4">
    <source>
        <dbReference type="ARBA" id="ARBA00022692"/>
    </source>
</evidence>
<comment type="subcellular location">
    <subcellularLocation>
        <location evidence="1">Membrane</location>
        <topology evidence="1">Multi-pass membrane protein</topology>
    </subcellularLocation>
</comment>
<name>E6UFT3_RUMA7</name>
<dbReference type="InterPro" id="IPR058533">
    <property type="entry name" value="Cation_efflux_TM"/>
</dbReference>
<dbReference type="InterPro" id="IPR027470">
    <property type="entry name" value="Cation_efflux_CTD"/>
</dbReference>
<dbReference type="Proteomes" id="UP000006919">
    <property type="component" value="Chromosome"/>
</dbReference>
<dbReference type="EMBL" id="CP002403">
    <property type="protein sequence ID" value="ADU23072.1"/>
    <property type="molecule type" value="Genomic_DNA"/>
</dbReference>
<keyword evidence="3" id="KW-0813">Transport</keyword>
<feature type="transmembrane region" description="Helical" evidence="7">
    <location>
        <begin position="118"/>
        <end position="137"/>
    </location>
</feature>
<sequence length="299" mass="31846">MSGDNSVKQKDPQSLAMKVSIVSILVNTALSLLKLLAGIFARSGAMISDAVHSASDVFSTFVVIAGVKMAGKQPDKEHPYGHERMECVASVILAVVLAGTGLGIGIKGVEKIAGKTSGGIAVPGALALAAAVISVLVKEAMFHYTKRAAMKINSGALMADAWHHRSDSLSSIGSFAGILGARMGLPVLDPLASVIICVFIEKAAFDIFIDAVNKMVDKSCSDEVISEMKELILNTKDVLGIDEFKTRLFGSRIYVEVEIRMDPFKTLVEAHNTAEEVHDSIEAAFPDVKHCMVHINPDI</sequence>
<dbReference type="SUPFAM" id="SSF160240">
    <property type="entry name" value="Cation efflux protein cytoplasmic domain-like"/>
    <property type="match status" value="1"/>
</dbReference>
<dbReference type="PANTHER" id="PTHR43840:SF15">
    <property type="entry name" value="MITOCHONDRIAL METAL TRANSPORTER 1-RELATED"/>
    <property type="match status" value="1"/>
</dbReference>
<feature type="transmembrane region" description="Helical" evidence="7">
    <location>
        <begin position="21"/>
        <end position="41"/>
    </location>
</feature>
<evidence type="ECO:0000256" key="3">
    <source>
        <dbReference type="ARBA" id="ARBA00022448"/>
    </source>
</evidence>
<dbReference type="Pfam" id="PF01545">
    <property type="entry name" value="Cation_efflux"/>
    <property type="match status" value="1"/>
</dbReference>
<dbReference type="AlphaFoldDB" id="E6UFT3"/>
<comment type="similarity">
    <text evidence="2">Belongs to the cation diffusion facilitator (CDF) transporter (TC 2.A.4) family.</text>
</comment>
<evidence type="ECO:0000259" key="8">
    <source>
        <dbReference type="Pfam" id="PF01545"/>
    </source>
</evidence>
<feature type="transmembrane region" description="Helical" evidence="7">
    <location>
        <begin position="87"/>
        <end position="106"/>
    </location>
</feature>
<dbReference type="GO" id="GO:0008324">
    <property type="term" value="F:monoatomic cation transmembrane transporter activity"/>
    <property type="evidence" value="ECO:0007669"/>
    <property type="project" value="InterPro"/>
</dbReference>
<keyword evidence="4 7" id="KW-0812">Transmembrane</keyword>
<dbReference type="Gene3D" id="1.20.1510.10">
    <property type="entry name" value="Cation efflux protein transmembrane domain"/>
    <property type="match status" value="1"/>
</dbReference>
<dbReference type="FunFam" id="1.20.1510.10:FF:000006">
    <property type="entry name" value="Divalent cation efflux transporter"/>
    <property type="match status" value="1"/>
</dbReference>
<dbReference type="GO" id="GO:0016020">
    <property type="term" value="C:membrane"/>
    <property type="evidence" value="ECO:0007669"/>
    <property type="project" value="UniProtKB-SubCell"/>
</dbReference>
<keyword evidence="5 7" id="KW-1133">Transmembrane helix</keyword>
<protein>
    <submittedName>
        <fullName evidence="10">Cation diffusion facilitator family transporter</fullName>
    </submittedName>
</protein>
<feature type="domain" description="Cation efflux protein cytoplasmic" evidence="9">
    <location>
        <begin position="221"/>
        <end position="297"/>
    </location>
</feature>
<dbReference type="HOGENOM" id="CLU_013430_3_6_9"/>
<keyword evidence="6 7" id="KW-0472">Membrane</keyword>
<dbReference type="OrthoDB" id="9806522at2"/>
<evidence type="ECO:0000256" key="7">
    <source>
        <dbReference type="SAM" id="Phobius"/>
    </source>
</evidence>
<evidence type="ECO:0000313" key="10">
    <source>
        <dbReference type="EMBL" id="ADU23072.1"/>
    </source>
</evidence>
<dbReference type="Gene3D" id="3.30.70.1350">
    <property type="entry name" value="Cation efflux protein, cytoplasmic domain"/>
    <property type="match status" value="1"/>
</dbReference>
<dbReference type="InterPro" id="IPR002524">
    <property type="entry name" value="Cation_efflux"/>
</dbReference>
<reference evidence="10 11" key="1">
    <citation type="journal article" date="2011" name="J. Bacteriol.">
        <title>Complete genome of the cellulolytic ruminal bacterium Ruminococcus albus 7.</title>
        <authorList>
            <person name="Suen G."/>
            <person name="Stevenson D.M."/>
            <person name="Bruce D.C."/>
            <person name="Chertkov O."/>
            <person name="Copeland A."/>
            <person name="Cheng J.F."/>
            <person name="Detter C."/>
            <person name="Detter J.C."/>
            <person name="Goodwin L.A."/>
            <person name="Han C.S."/>
            <person name="Hauser L.J."/>
            <person name="Ivanova N.N."/>
            <person name="Kyrpides N.C."/>
            <person name="Land M.L."/>
            <person name="Lapidus A."/>
            <person name="Lucas S."/>
            <person name="Ovchinnikova G."/>
            <person name="Pitluck S."/>
            <person name="Tapia R."/>
            <person name="Woyke T."/>
            <person name="Boyum J."/>
            <person name="Mead D."/>
            <person name="Weimer P.J."/>
        </authorList>
    </citation>
    <scope>NUCLEOTIDE SEQUENCE [LARGE SCALE GENOMIC DNA]</scope>
    <source>
        <strain evidence="11">ATCC 27210 / DSM 20455 / JCM 14654 / NCDO 2250 / 7</strain>
    </source>
</reference>
<dbReference type="PANTHER" id="PTHR43840">
    <property type="entry name" value="MITOCHONDRIAL METAL TRANSPORTER 1-RELATED"/>
    <property type="match status" value="1"/>
</dbReference>
<organism evidence="10 11">
    <name type="scientific">Ruminococcus albus (strain ATCC 27210 / DSM 20455 / JCM 14654 / NCDO 2250 / 7)</name>
    <dbReference type="NCBI Taxonomy" id="697329"/>
    <lineage>
        <taxon>Bacteria</taxon>
        <taxon>Bacillati</taxon>
        <taxon>Bacillota</taxon>
        <taxon>Clostridia</taxon>
        <taxon>Eubacteriales</taxon>
        <taxon>Oscillospiraceae</taxon>
        <taxon>Ruminococcus</taxon>
    </lineage>
</organism>
<dbReference type="NCBIfam" id="TIGR01297">
    <property type="entry name" value="CDF"/>
    <property type="match status" value="1"/>
</dbReference>
<evidence type="ECO:0000313" key="11">
    <source>
        <dbReference type="Proteomes" id="UP000006919"/>
    </source>
</evidence>
<evidence type="ECO:0000259" key="9">
    <source>
        <dbReference type="Pfam" id="PF16916"/>
    </source>
</evidence>
<feature type="domain" description="Cation efflux protein transmembrane" evidence="8">
    <location>
        <begin position="21"/>
        <end position="213"/>
    </location>
</feature>
<dbReference type="InterPro" id="IPR050291">
    <property type="entry name" value="CDF_Transporter"/>
</dbReference>
<gene>
    <name evidence="10" type="ordered locus">Rumal_2597</name>
</gene>
<evidence type="ECO:0000256" key="5">
    <source>
        <dbReference type="ARBA" id="ARBA00022989"/>
    </source>
</evidence>
<evidence type="ECO:0000256" key="2">
    <source>
        <dbReference type="ARBA" id="ARBA00008114"/>
    </source>
</evidence>
<dbReference type="eggNOG" id="COG0053">
    <property type="taxonomic scope" value="Bacteria"/>
</dbReference>
<dbReference type="RefSeq" id="WP_013499200.1">
    <property type="nucleotide sequence ID" value="NC_014833.1"/>
</dbReference>
<dbReference type="InterPro" id="IPR027469">
    <property type="entry name" value="Cation_efflux_TMD_sf"/>
</dbReference>
<dbReference type="Pfam" id="PF16916">
    <property type="entry name" value="ZT_dimer"/>
    <property type="match status" value="1"/>
</dbReference>
<evidence type="ECO:0000256" key="6">
    <source>
        <dbReference type="ARBA" id="ARBA00023136"/>
    </source>
</evidence>
<proteinExistence type="inferred from homology"/>